<protein>
    <submittedName>
        <fullName evidence="3">Dynein assembly factor 5, axonemal</fullName>
    </submittedName>
</protein>
<dbReference type="InterPro" id="IPR057978">
    <property type="entry name" value="TPR_DAAF5"/>
</dbReference>
<dbReference type="Proteomes" id="UP000499080">
    <property type="component" value="Unassembled WGS sequence"/>
</dbReference>
<dbReference type="InterPro" id="IPR056497">
    <property type="entry name" value="HEAT_DAAF5"/>
</dbReference>
<feature type="domain" description="Dynein axonemal assembly factor 5 TPR repeats" evidence="2">
    <location>
        <begin position="33"/>
        <end position="313"/>
    </location>
</feature>
<organism evidence="3 4">
    <name type="scientific">Araneus ventricosus</name>
    <name type="common">Orbweaver spider</name>
    <name type="synonym">Epeira ventricosa</name>
    <dbReference type="NCBI Taxonomy" id="182803"/>
    <lineage>
        <taxon>Eukaryota</taxon>
        <taxon>Metazoa</taxon>
        <taxon>Ecdysozoa</taxon>
        <taxon>Arthropoda</taxon>
        <taxon>Chelicerata</taxon>
        <taxon>Arachnida</taxon>
        <taxon>Araneae</taxon>
        <taxon>Araneomorphae</taxon>
        <taxon>Entelegynae</taxon>
        <taxon>Araneoidea</taxon>
        <taxon>Araneidae</taxon>
        <taxon>Araneus</taxon>
    </lineage>
</organism>
<dbReference type="InterPro" id="IPR052623">
    <property type="entry name" value="DAAF5"/>
</dbReference>
<dbReference type="InterPro" id="IPR011989">
    <property type="entry name" value="ARM-like"/>
</dbReference>
<gene>
    <name evidence="3" type="primary">Dnaaf5_1</name>
    <name evidence="3" type="ORF">AVEN_187834_1</name>
</gene>
<dbReference type="GO" id="GO:0045505">
    <property type="term" value="F:dynein intermediate chain binding"/>
    <property type="evidence" value="ECO:0007669"/>
    <property type="project" value="TreeGrafter"/>
</dbReference>
<dbReference type="SUPFAM" id="SSF48371">
    <property type="entry name" value="ARM repeat"/>
    <property type="match status" value="1"/>
</dbReference>
<accession>A0A4Y2CT10</accession>
<evidence type="ECO:0000259" key="2">
    <source>
        <dbReference type="Pfam" id="PF25757"/>
    </source>
</evidence>
<dbReference type="OrthoDB" id="413572at2759"/>
<evidence type="ECO:0000313" key="3">
    <source>
        <dbReference type="EMBL" id="GBM07269.1"/>
    </source>
</evidence>
<dbReference type="GO" id="GO:0036158">
    <property type="term" value="P:outer dynein arm assembly"/>
    <property type="evidence" value="ECO:0007669"/>
    <property type="project" value="TreeGrafter"/>
</dbReference>
<dbReference type="GO" id="GO:0036159">
    <property type="term" value="P:inner dynein arm assembly"/>
    <property type="evidence" value="ECO:0007669"/>
    <property type="project" value="TreeGrafter"/>
</dbReference>
<keyword evidence="4" id="KW-1185">Reference proteome</keyword>
<dbReference type="Pfam" id="PF25757">
    <property type="entry name" value="TPR_DNAAF5"/>
    <property type="match status" value="1"/>
</dbReference>
<sequence length="835" mass="94944">MNSPELNLKMEKENFSKLISESFEKLSSRKISNDITKRNILKELHKIILTSSPDVFVEKNLNNLLKSVVESLTITLFDRSEKCREISVMILKDMTRRSLISNDDYPSIINAVAKRLKKTDEREQSEEIRLIQLDLLYEIIEKYEGDLLPCSNDISNILGTCIVDDCPEVKRRSCDCLRAFASKENSRFHMVASNFLKPLLSTISHQHLKTRALCVKALGCIVNYLNNKEFEEALIHLAQRLFDRSPLVRSAVTEVVGDMLMNLDDRYSYFHLLIPLTLSSLYDEVPEVRSKAQDIWKRAGNQYIIENEKDYKDLIDFPRPDPSDYPDKEGRPSVGCRIFVQRHIFNILPPLLHDVADWVPETRVKSSKVLYSLVLHSEDKITMQLSKVLEGIMSAAKAEEKEANEQAIKCAELLGYFVDSNHLFDSLLSLIHKNPSASHLSILAACIRGQRKDLTNECLKAICKFLSVAEVCRTRKVDEQANLLLNVDALLFSGSKIDSAIGYDLFSILCSVSGLAASDSILSKASELLQRLAELEAYTKTTLFKQYSVPLMKLLSENNELWTSVSPEMPILNFVVQSGSLDEEMMELIIPILINNLHHSKEAKLRCLILSLSTSVFKKMSSTFYESLSEKILNVIRFGIFPNLAWSAGRTASSLRTIAVASLYEIINKSCIKKEMIVSIGDELLPIISTLSDDDEVATRLVACKILELILPELYGSVDDIKIHTACYENLRNLDDVSDDIRLMTVKVLKAYIKSFPADYNWSLYRSYLKHLFENVLIHMDDKNEKLRQNIFDLLKTAAFVAPDVLLQEIESKRYTMSTGDLCDSLTEHIKNMKL</sequence>
<dbReference type="Gene3D" id="1.25.10.10">
    <property type="entry name" value="Leucine-rich Repeat Variant"/>
    <property type="match status" value="2"/>
</dbReference>
<evidence type="ECO:0000259" key="1">
    <source>
        <dbReference type="Pfam" id="PF24573"/>
    </source>
</evidence>
<reference evidence="3 4" key="1">
    <citation type="journal article" date="2019" name="Sci. Rep.">
        <title>Orb-weaving spider Araneus ventricosus genome elucidates the spidroin gene catalogue.</title>
        <authorList>
            <person name="Kono N."/>
            <person name="Nakamura H."/>
            <person name="Ohtoshi R."/>
            <person name="Moran D.A.P."/>
            <person name="Shinohara A."/>
            <person name="Yoshida Y."/>
            <person name="Fujiwara M."/>
            <person name="Mori M."/>
            <person name="Tomita M."/>
            <person name="Arakawa K."/>
        </authorList>
    </citation>
    <scope>NUCLEOTIDE SEQUENCE [LARGE SCALE GENOMIC DNA]</scope>
</reference>
<evidence type="ECO:0000313" key="4">
    <source>
        <dbReference type="Proteomes" id="UP000499080"/>
    </source>
</evidence>
<dbReference type="InterPro" id="IPR016024">
    <property type="entry name" value="ARM-type_fold"/>
</dbReference>
<name>A0A4Y2CT10_ARAVE</name>
<feature type="domain" description="Dynein axonemal assembly factor 5 HEAT-repeat" evidence="1">
    <location>
        <begin position="324"/>
        <end position="515"/>
    </location>
</feature>
<dbReference type="PANTHER" id="PTHR16216:SF2">
    <property type="entry name" value="DYNEIN AXONEMAL ASSEMBLY FACTOR 5"/>
    <property type="match status" value="1"/>
</dbReference>
<dbReference type="GO" id="GO:0005737">
    <property type="term" value="C:cytoplasm"/>
    <property type="evidence" value="ECO:0007669"/>
    <property type="project" value="TreeGrafter"/>
</dbReference>
<dbReference type="Pfam" id="PF24573">
    <property type="entry name" value="HEAT_DAAF5"/>
    <property type="match status" value="1"/>
</dbReference>
<comment type="caution">
    <text evidence="3">The sequence shown here is derived from an EMBL/GenBank/DDBJ whole genome shotgun (WGS) entry which is preliminary data.</text>
</comment>
<dbReference type="PANTHER" id="PTHR16216">
    <property type="entry name" value="DYNEIN ASSEMBLY FACTOR 5, AXONEMAL"/>
    <property type="match status" value="1"/>
</dbReference>
<dbReference type="AlphaFoldDB" id="A0A4Y2CT10"/>
<dbReference type="GO" id="GO:0003341">
    <property type="term" value="P:cilium movement"/>
    <property type="evidence" value="ECO:0007669"/>
    <property type="project" value="TreeGrafter"/>
</dbReference>
<proteinExistence type="predicted"/>
<dbReference type="EMBL" id="BGPR01000241">
    <property type="protein sequence ID" value="GBM07269.1"/>
    <property type="molecule type" value="Genomic_DNA"/>
</dbReference>